<comment type="caution">
    <text evidence="1">The sequence shown here is derived from an EMBL/GenBank/DDBJ whole genome shotgun (WGS) entry which is preliminary data.</text>
</comment>
<evidence type="ECO:0000313" key="2">
    <source>
        <dbReference type="Proteomes" id="UP000533641"/>
    </source>
</evidence>
<evidence type="ECO:0000313" key="1">
    <source>
        <dbReference type="EMBL" id="MBB4275651.1"/>
    </source>
</evidence>
<dbReference type="Proteomes" id="UP000533641">
    <property type="component" value="Unassembled WGS sequence"/>
</dbReference>
<dbReference type="AlphaFoldDB" id="A0A7W6RNA6"/>
<dbReference type="EMBL" id="JACIGM010000006">
    <property type="protein sequence ID" value="MBB4275651.1"/>
    <property type="molecule type" value="Genomic_DNA"/>
</dbReference>
<gene>
    <name evidence="1" type="ORF">GGE12_003440</name>
</gene>
<name>A0A7W6RNA6_9HYPH</name>
<proteinExistence type="predicted"/>
<organism evidence="1 2">
    <name type="scientific">Rhizobium mongolense</name>
    <dbReference type="NCBI Taxonomy" id="57676"/>
    <lineage>
        <taxon>Bacteria</taxon>
        <taxon>Pseudomonadati</taxon>
        <taxon>Pseudomonadota</taxon>
        <taxon>Alphaproteobacteria</taxon>
        <taxon>Hyphomicrobiales</taxon>
        <taxon>Rhizobiaceae</taxon>
        <taxon>Rhizobium/Agrobacterium group</taxon>
        <taxon>Rhizobium</taxon>
    </lineage>
</organism>
<accession>A0A7W6RNA6</accession>
<protein>
    <submittedName>
        <fullName evidence="1">Uncharacterized protein</fullName>
    </submittedName>
</protein>
<reference evidence="1 2" key="1">
    <citation type="submission" date="2020-08" db="EMBL/GenBank/DDBJ databases">
        <title>Genomic Encyclopedia of Type Strains, Phase IV (KMG-V): Genome sequencing to study the core and pangenomes of soil and plant-associated prokaryotes.</title>
        <authorList>
            <person name="Whitman W."/>
        </authorList>
    </citation>
    <scope>NUCLEOTIDE SEQUENCE [LARGE SCALE GENOMIC DNA]</scope>
    <source>
        <strain evidence="1 2">SEMIA 402</strain>
    </source>
</reference>
<sequence length="51" mass="5747">MSQLVFGLRVNAQRSSCPINLTLETLWDRPLVRGTLLSMHRISGIRTPTLP</sequence>